<keyword evidence="2" id="KW-1185">Reference proteome</keyword>
<sequence>MSSGIAHSSPARLSEVSRLATLLADQALDAQIERRPIPDLQLRALVEAAELLDAYGQALPPLLGQVMHEINTDRGDAKQARRDDEIGRLAWMLRPFRTKPSERH</sequence>
<dbReference type="Proteomes" id="UP000198804">
    <property type="component" value="Unassembled WGS sequence"/>
</dbReference>
<dbReference type="AlphaFoldDB" id="A0A1I4EZV0"/>
<dbReference type="EMBL" id="FOSV01000009">
    <property type="protein sequence ID" value="SFL11262.1"/>
    <property type="molecule type" value="Genomic_DNA"/>
</dbReference>
<dbReference type="STRING" id="414703.SAMN04488125_10930"/>
<dbReference type="RefSeq" id="WP_091946224.1">
    <property type="nucleotide sequence ID" value="NZ_FOSV01000009.1"/>
</dbReference>
<protein>
    <submittedName>
        <fullName evidence="1">Uncharacterized protein</fullName>
    </submittedName>
</protein>
<evidence type="ECO:0000313" key="1">
    <source>
        <dbReference type="EMBL" id="SFL11262.1"/>
    </source>
</evidence>
<organism evidence="1 2">
    <name type="scientific">Methylorubrum salsuginis</name>
    <dbReference type="NCBI Taxonomy" id="414703"/>
    <lineage>
        <taxon>Bacteria</taxon>
        <taxon>Pseudomonadati</taxon>
        <taxon>Pseudomonadota</taxon>
        <taxon>Alphaproteobacteria</taxon>
        <taxon>Hyphomicrobiales</taxon>
        <taxon>Methylobacteriaceae</taxon>
        <taxon>Methylorubrum</taxon>
    </lineage>
</organism>
<gene>
    <name evidence="1" type="ORF">SAMN04488125_10930</name>
</gene>
<accession>A0A1I4EZV0</accession>
<reference evidence="2" key="1">
    <citation type="submission" date="2016-10" db="EMBL/GenBank/DDBJ databases">
        <authorList>
            <person name="Varghese N."/>
            <person name="Submissions S."/>
        </authorList>
    </citation>
    <scope>NUCLEOTIDE SEQUENCE [LARGE SCALE GENOMIC DNA]</scope>
    <source>
        <strain evidence="2">CGMCC 1.6474</strain>
    </source>
</reference>
<name>A0A1I4EZV0_9HYPH</name>
<evidence type="ECO:0000313" key="2">
    <source>
        <dbReference type="Proteomes" id="UP000198804"/>
    </source>
</evidence>
<dbReference type="OrthoDB" id="8002911at2"/>
<proteinExistence type="predicted"/>